<protein>
    <submittedName>
        <fullName evidence="1">Host attachment protein</fullName>
    </submittedName>
</protein>
<dbReference type="RefSeq" id="WP_169453642.1">
    <property type="nucleotide sequence ID" value="NZ_CP051774.1"/>
</dbReference>
<proteinExistence type="predicted"/>
<accession>A0A858RFJ7</accession>
<dbReference type="EMBL" id="CP051774">
    <property type="protein sequence ID" value="QJE95328.1"/>
    <property type="molecule type" value="Genomic_DNA"/>
</dbReference>
<dbReference type="KEGG" id="luo:HHL09_05890"/>
<reference evidence="1 2" key="1">
    <citation type="submission" date="2020-04" db="EMBL/GenBank/DDBJ databases">
        <title>Luteolibacter sp. G-1-1-1 isolated from soil.</title>
        <authorList>
            <person name="Dahal R.H."/>
        </authorList>
    </citation>
    <scope>NUCLEOTIDE SEQUENCE [LARGE SCALE GENOMIC DNA]</scope>
    <source>
        <strain evidence="1 2">G-1-1-1</strain>
    </source>
</reference>
<name>A0A858RFJ7_9BACT</name>
<organism evidence="1 2">
    <name type="scientific">Luteolibacter luteus</name>
    <dbReference type="NCBI Taxonomy" id="2728835"/>
    <lineage>
        <taxon>Bacteria</taxon>
        <taxon>Pseudomonadati</taxon>
        <taxon>Verrucomicrobiota</taxon>
        <taxon>Verrucomicrobiia</taxon>
        <taxon>Verrucomicrobiales</taxon>
        <taxon>Verrucomicrobiaceae</taxon>
        <taxon>Luteolibacter</taxon>
    </lineage>
</organism>
<dbReference type="InterPro" id="IPR019291">
    <property type="entry name" value="Host_attachment_protein"/>
</dbReference>
<sequence>MKSLIVIANLGQVRVLKLRPAGDDPLQQEHLFEITSGNGKEPPKAIHEVVTDQSGRFGEGNAAGMRTGMSNGEHLKLEAELQRTAMLKIASQIGEAVEAEGSPSWMLVAPSTIISGLKKSLSSKAQKTLGETYAADLTRTPLRELEGRFLARR</sequence>
<dbReference type="AlphaFoldDB" id="A0A858RFJ7"/>
<keyword evidence="2" id="KW-1185">Reference proteome</keyword>
<evidence type="ECO:0000313" key="1">
    <source>
        <dbReference type="EMBL" id="QJE95328.1"/>
    </source>
</evidence>
<gene>
    <name evidence="1" type="ORF">HHL09_05890</name>
</gene>
<dbReference type="Pfam" id="PF10116">
    <property type="entry name" value="Host_attach"/>
    <property type="match status" value="1"/>
</dbReference>
<evidence type="ECO:0000313" key="2">
    <source>
        <dbReference type="Proteomes" id="UP000501812"/>
    </source>
</evidence>
<dbReference type="Proteomes" id="UP000501812">
    <property type="component" value="Chromosome"/>
</dbReference>